<dbReference type="GO" id="GO:0004674">
    <property type="term" value="F:protein serine/threonine kinase activity"/>
    <property type="evidence" value="ECO:0007669"/>
    <property type="project" value="UniProtKB-KW"/>
</dbReference>
<keyword evidence="3" id="KW-1133">Transmembrane helix</keyword>
<keyword evidence="5" id="KW-0418">Kinase</keyword>
<evidence type="ECO:0000256" key="2">
    <source>
        <dbReference type="SAM" id="Coils"/>
    </source>
</evidence>
<dbReference type="AlphaFoldDB" id="A0A2U2BDM6"/>
<dbReference type="InterPro" id="IPR011110">
    <property type="entry name" value="Reg_prop"/>
</dbReference>
<keyword evidence="5" id="KW-0723">Serine/threonine-protein kinase</keyword>
<dbReference type="InterPro" id="IPR011123">
    <property type="entry name" value="Y_Y_Y"/>
</dbReference>
<keyword evidence="6" id="KW-1185">Reference proteome</keyword>
<protein>
    <submittedName>
        <fullName evidence="5">Serine/threonine protein kinase</fullName>
    </submittedName>
</protein>
<sequence>MPYQAGWFIRFISVAIFFLTFTFLSEAQSFKFKTYDSNIGLPQNFVYTLEQDKDGYLWMGTGEGLVRYNGLEFENFNHTDSLAGDFISAMHKTINGDLWVGHNNGDLTIFRDDQFIPVRISETKSPINQISSINNKKIWAISQNTGLIQINKETSEYKLLSHPKLKRKLFYSLAVTQDFILTGTSEGLFQISTQESDSIVSVERVSQIPMTNITCVVPRKGISGDFWIGTEDNGFFLYSKGRNRSQHIVDNNLCLRFDLQWENIKDIEEEPNGNLLLATWGNGVIKLFFNAETQRYTDSFNFTTENGLNNNYIRDILCDRESNYWFASYGGGTSVLANEYNIFYNLSNIGFENDKVLSTLRHDSTLWIGLENGLIKADPHCFSAFEYYDTELGIPRDEITGFYRKKDGTIYAASGNKGLYYRRPNEFRFSKLWYTNEVPGLKIRDIAGHGNMIYLATYGGFFTINTETNAVNQLTTAKGLPHNNINFVFLDKEDNVWIGPKNSGICKIKDQSIEIHKISDAPVDVYDMIQAGDSQTWLATLGRGVLKYQDDSISRFNVNDGLAKNFCYSIEYDNHGRIWVAHHPGLSMIDSQTGEIEVFGHEEELGSDFYQIKKDDNHTLWFSSAQGIVHYFPKKHKKNEVAPSLNFTDIIISGEQYKSSDKIELPYPYRNNYKFRFDFIGISFKAPEEVSYQYQLQKAGDDSPHKWIDLGTTRFREYDFLPSGDYTLKVRAFNSDGVASDPISVSFSIATPFWKKAWFYLVLAALLIYGVYLIIYFRERNLKRQKEMLQREVDLQTVQLREQKAEIERKNRDITDSINYAKTIQSSILPPLNILTSYYPDSFVFFAPRDIVSGDFYWFYKTREHFIITCADCTGHGVPGAFMSMIGSTLLNDIVKRKDVNSPADLLERLDLEIKVLLQNSKNKDNTKDGMDISVIEIEDETSKVRVASAKRPVYLYLNGEQTIFKGNRRSIGDSLVDDDTPFVNIEYQCKRGDQIYLFSDGFTDQFGGPREKKFMKVGVKNMLNEIRTLPMNKQYEAVKDRFYQWKGDLEQIDDVIFMGIRI</sequence>
<evidence type="ECO:0000313" key="5">
    <source>
        <dbReference type="EMBL" id="PWE01169.1"/>
    </source>
</evidence>
<keyword evidence="1" id="KW-0378">Hydrolase</keyword>
<dbReference type="InterPro" id="IPR001932">
    <property type="entry name" value="PPM-type_phosphatase-like_dom"/>
</dbReference>
<keyword evidence="2" id="KW-0175">Coiled coil</keyword>
<evidence type="ECO:0000256" key="1">
    <source>
        <dbReference type="ARBA" id="ARBA00022801"/>
    </source>
</evidence>
<dbReference type="InterPro" id="IPR036457">
    <property type="entry name" value="PPM-type-like_dom_sf"/>
</dbReference>
<dbReference type="InterPro" id="IPR015943">
    <property type="entry name" value="WD40/YVTN_repeat-like_dom_sf"/>
</dbReference>
<dbReference type="GO" id="GO:0016791">
    <property type="term" value="F:phosphatase activity"/>
    <property type="evidence" value="ECO:0007669"/>
    <property type="project" value="TreeGrafter"/>
</dbReference>
<organism evidence="5 6">
    <name type="scientific">Marinilabilia rubra</name>
    <dbReference type="NCBI Taxonomy" id="2162893"/>
    <lineage>
        <taxon>Bacteria</taxon>
        <taxon>Pseudomonadati</taxon>
        <taxon>Bacteroidota</taxon>
        <taxon>Bacteroidia</taxon>
        <taxon>Marinilabiliales</taxon>
        <taxon>Marinilabiliaceae</taxon>
        <taxon>Marinilabilia</taxon>
    </lineage>
</organism>
<keyword evidence="5" id="KW-0808">Transferase</keyword>
<dbReference type="EMBL" id="QEWP01000001">
    <property type="protein sequence ID" value="PWE01169.1"/>
    <property type="molecule type" value="Genomic_DNA"/>
</dbReference>
<dbReference type="InterPro" id="IPR013783">
    <property type="entry name" value="Ig-like_fold"/>
</dbReference>
<reference evidence="5 6" key="1">
    <citation type="submission" date="2018-05" db="EMBL/GenBank/DDBJ databases">
        <title>Marinilabilia rubrum sp. nov., isolated from saltern sediment.</title>
        <authorList>
            <person name="Zhang R."/>
        </authorList>
    </citation>
    <scope>NUCLEOTIDE SEQUENCE [LARGE SCALE GENOMIC DNA]</scope>
    <source>
        <strain evidence="5 6">WTE16</strain>
    </source>
</reference>
<feature type="coiled-coil region" evidence="2">
    <location>
        <begin position="779"/>
        <end position="813"/>
    </location>
</feature>
<name>A0A2U2BDM6_9BACT</name>
<dbReference type="PANTHER" id="PTHR43156:SF9">
    <property type="entry name" value="HAMP DOMAIN-CONTAINING PROTEIN"/>
    <property type="match status" value="1"/>
</dbReference>
<dbReference type="Pfam" id="PF07228">
    <property type="entry name" value="SpoIIE"/>
    <property type="match status" value="1"/>
</dbReference>
<dbReference type="PANTHER" id="PTHR43156">
    <property type="entry name" value="STAGE II SPORULATION PROTEIN E-RELATED"/>
    <property type="match status" value="1"/>
</dbReference>
<evidence type="ECO:0000313" key="6">
    <source>
        <dbReference type="Proteomes" id="UP000244956"/>
    </source>
</evidence>
<dbReference type="Gene3D" id="2.60.40.10">
    <property type="entry name" value="Immunoglobulins"/>
    <property type="match status" value="1"/>
</dbReference>
<dbReference type="Proteomes" id="UP000244956">
    <property type="component" value="Unassembled WGS sequence"/>
</dbReference>
<dbReference type="InterPro" id="IPR052016">
    <property type="entry name" value="Bact_Sigma-Reg"/>
</dbReference>
<dbReference type="SUPFAM" id="SSF50978">
    <property type="entry name" value="WD40 repeat-like"/>
    <property type="match status" value="1"/>
</dbReference>
<keyword evidence="3" id="KW-0472">Membrane</keyword>
<dbReference type="SMART" id="SM00331">
    <property type="entry name" value="PP2C_SIG"/>
    <property type="match status" value="1"/>
</dbReference>
<gene>
    <name evidence="5" type="ORF">DDZ16_01395</name>
</gene>
<feature type="transmembrane region" description="Helical" evidence="3">
    <location>
        <begin position="757"/>
        <end position="777"/>
    </location>
</feature>
<dbReference type="Pfam" id="PF07494">
    <property type="entry name" value="Reg_prop"/>
    <property type="match status" value="2"/>
</dbReference>
<feature type="domain" description="PPM-type phosphatase" evidence="4">
    <location>
        <begin position="837"/>
        <end position="1050"/>
    </location>
</feature>
<dbReference type="Gene3D" id="2.130.10.10">
    <property type="entry name" value="YVTN repeat-like/Quinoprotein amine dehydrogenase"/>
    <property type="match status" value="2"/>
</dbReference>
<dbReference type="Gene3D" id="3.60.40.10">
    <property type="entry name" value="PPM-type phosphatase domain"/>
    <property type="match status" value="1"/>
</dbReference>
<keyword evidence="3" id="KW-0812">Transmembrane</keyword>
<evidence type="ECO:0000256" key="3">
    <source>
        <dbReference type="SAM" id="Phobius"/>
    </source>
</evidence>
<dbReference type="OrthoDB" id="9809670at2"/>
<dbReference type="Pfam" id="PF07495">
    <property type="entry name" value="Y_Y_Y"/>
    <property type="match status" value="1"/>
</dbReference>
<evidence type="ECO:0000259" key="4">
    <source>
        <dbReference type="SMART" id="SM00331"/>
    </source>
</evidence>
<comment type="caution">
    <text evidence="5">The sequence shown here is derived from an EMBL/GenBank/DDBJ whole genome shotgun (WGS) entry which is preliminary data.</text>
</comment>
<proteinExistence type="predicted"/>
<accession>A0A2U2BDM6</accession>
<dbReference type="InterPro" id="IPR036322">
    <property type="entry name" value="WD40_repeat_dom_sf"/>
</dbReference>
<dbReference type="SUPFAM" id="SSF63829">
    <property type="entry name" value="Calcium-dependent phosphotriesterase"/>
    <property type="match status" value="1"/>
</dbReference>
<dbReference type="RefSeq" id="WP_109262623.1">
    <property type="nucleotide sequence ID" value="NZ_QEWP01000001.1"/>
</dbReference>